<accession>A0A7S0ZVT3</accession>
<sequence>MEVRNSSECSHLNSTSQRAPLERLGLSRPALGSVNSADDSHQGREASHTSRAASHTSREHLTDSQLRESTHVAQLPEASAAREREKLVRKLEICAAVRAQSARKMSHRCSQREAVKNQMLAERRRHHERIYSSAREREDRWSRRLHRSPFTIDLLAENQRIQEMRERELEEQKQLEAHNRARAAQDALFRRVTDAEKIDVRVERRQLLEKEKHLKALLAVEKSSNRMAKILEDRRRQQTTLDEVSEVRPVERFPQRSGRLLDGTDSPGSLSAEPHGVCTTPSGRARYGDF</sequence>
<dbReference type="AlphaFoldDB" id="A0A7S0ZVT3"/>
<feature type="region of interest" description="Disordered" evidence="1">
    <location>
        <begin position="1"/>
        <end position="81"/>
    </location>
</feature>
<name>A0A7S0ZVT3_NOCSC</name>
<gene>
    <name evidence="2" type="ORF">NSCI0253_LOCUS8508</name>
</gene>
<proteinExistence type="predicted"/>
<reference evidence="2" key="1">
    <citation type="submission" date="2021-01" db="EMBL/GenBank/DDBJ databases">
        <authorList>
            <person name="Corre E."/>
            <person name="Pelletier E."/>
            <person name="Niang G."/>
            <person name="Scheremetjew M."/>
            <person name="Finn R."/>
            <person name="Kale V."/>
            <person name="Holt S."/>
            <person name="Cochrane G."/>
            <person name="Meng A."/>
            <person name="Brown T."/>
            <person name="Cohen L."/>
        </authorList>
    </citation>
    <scope>NUCLEOTIDE SEQUENCE</scope>
</reference>
<evidence type="ECO:0000256" key="1">
    <source>
        <dbReference type="SAM" id="MobiDB-lite"/>
    </source>
</evidence>
<feature type="compositionally biased region" description="Polar residues" evidence="1">
    <location>
        <begin position="1"/>
        <end position="18"/>
    </location>
</feature>
<dbReference type="EMBL" id="HBFQ01012150">
    <property type="protein sequence ID" value="CAD8834160.1"/>
    <property type="molecule type" value="Transcribed_RNA"/>
</dbReference>
<feature type="compositionally biased region" description="Basic and acidic residues" evidence="1">
    <location>
        <begin position="56"/>
        <end position="70"/>
    </location>
</feature>
<feature type="compositionally biased region" description="Basic and acidic residues" evidence="1">
    <location>
        <begin position="38"/>
        <end position="48"/>
    </location>
</feature>
<protein>
    <submittedName>
        <fullName evidence="2">Uncharacterized protein</fullName>
    </submittedName>
</protein>
<evidence type="ECO:0000313" key="2">
    <source>
        <dbReference type="EMBL" id="CAD8834160.1"/>
    </source>
</evidence>
<organism evidence="2">
    <name type="scientific">Noctiluca scintillans</name>
    <name type="common">Sea sparkle</name>
    <name type="synonym">Red tide dinoflagellate</name>
    <dbReference type="NCBI Taxonomy" id="2966"/>
    <lineage>
        <taxon>Eukaryota</taxon>
        <taxon>Sar</taxon>
        <taxon>Alveolata</taxon>
        <taxon>Dinophyceae</taxon>
        <taxon>Noctilucales</taxon>
        <taxon>Noctilucaceae</taxon>
        <taxon>Noctiluca</taxon>
    </lineage>
</organism>
<feature type="region of interest" description="Disordered" evidence="1">
    <location>
        <begin position="252"/>
        <end position="290"/>
    </location>
</feature>